<evidence type="ECO:0000256" key="4">
    <source>
        <dbReference type="ARBA" id="ARBA00022553"/>
    </source>
</evidence>
<evidence type="ECO:0000256" key="7">
    <source>
        <dbReference type="ARBA" id="ARBA00022741"/>
    </source>
</evidence>
<evidence type="ECO:0000313" key="17">
    <source>
        <dbReference type="Proteomes" id="UP000004846"/>
    </source>
</evidence>
<evidence type="ECO:0000256" key="8">
    <source>
        <dbReference type="ARBA" id="ARBA00022777"/>
    </source>
</evidence>
<keyword evidence="7" id="KW-0547">Nucleotide-binding</keyword>
<keyword evidence="6 14" id="KW-0812">Transmembrane</keyword>
<gene>
    <name evidence="16" type="ORF">HMPREF9498_00473</name>
</gene>
<evidence type="ECO:0000256" key="11">
    <source>
        <dbReference type="ARBA" id="ARBA00023012"/>
    </source>
</evidence>
<keyword evidence="13" id="KW-0175">Coiled coil</keyword>
<dbReference type="InterPro" id="IPR005467">
    <property type="entry name" value="His_kinase_dom"/>
</dbReference>
<evidence type="ECO:0000256" key="9">
    <source>
        <dbReference type="ARBA" id="ARBA00022840"/>
    </source>
</evidence>
<proteinExistence type="predicted"/>
<evidence type="ECO:0000256" key="13">
    <source>
        <dbReference type="SAM" id="Coils"/>
    </source>
</evidence>
<dbReference type="Pfam" id="PF02518">
    <property type="entry name" value="HATPase_c"/>
    <property type="match status" value="1"/>
</dbReference>
<comment type="caution">
    <text evidence="16">The sequence shown here is derived from an EMBL/GenBank/DDBJ whole genome shotgun (WGS) entry which is preliminary data.</text>
</comment>
<dbReference type="PANTHER" id="PTHR45453:SF1">
    <property type="entry name" value="PHOSPHATE REGULON SENSOR PROTEIN PHOR"/>
    <property type="match status" value="1"/>
</dbReference>
<dbReference type="FunFam" id="3.30.565.10:FF:000013">
    <property type="entry name" value="Two-component sensor histidine kinase"/>
    <property type="match status" value="1"/>
</dbReference>
<dbReference type="InterPro" id="IPR036097">
    <property type="entry name" value="HisK_dim/P_sf"/>
</dbReference>
<dbReference type="GO" id="GO:0000155">
    <property type="term" value="F:phosphorelay sensor kinase activity"/>
    <property type="evidence" value="ECO:0007669"/>
    <property type="project" value="InterPro"/>
</dbReference>
<protein>
    <recommendedName>
        <fullName evidence="3">histidine kinase</fullName>
        <ecNumber evidence="3">2.7.13.3</ecNumber>
    </recommendedName>
</protein>
<dbReference type="InterPro" id="IPR003661">
    <property type="entry name" value="HisK_dim/P_dom"/>
</dbReference>
<reference evidence="16 17" key="1">
    <citation type="submission" date="2010-07" db="EMBL/GenBank/DDBJ databases">
        <authorList>
            <person name="Sid Ahmed O."/>
        </authorList>
    </citation>
    <scope>NUCLEOTIDE SEQUENCE [LARGE SCALE GENOMIC DNA]</scope>
    <source>
        <strain evidence="16 17">TX4248</strain>
    </source>
</reference>
<organism evidence="16 17">
    <name type="scientific">Enterococcus faecalis TX4248</name>
    <dbReference type="NCBI Taxonomy" id="749495"/>
    <lineage>
        <taxon>Bacteria</taxon>
        <taxon>Bacillati</taxon>
        <taxon>Bacillota</taxon>
        <taxon>Bacilli</taxon>
        <taxon>Lactobacillales</taxon>
        <taxon>Enterococcaceae</taxon>
        <taxon>Enterococcus</taxon>
    </lineage>
</organism>
<dbReference type="SUPFAM" id="SSF47384">
    <property type="entry name" value="Homodimeric domain of signal transducing histidine kinase"/>
    <property type="match status" value="1"/>
</dbReference>
<dbReference type="GO" id="GO:0005524">
    <property type="term" value="F:ATP binding"/>
    <property type="evidence" value="ECO:0007669"/>
    <property type="project" value="UniProtKB-KW"/>
</dbReference>
<dbReference type="RefSeq" id="WP_002365141.1">
    <property type="nucleotide sequence ID" value="NZ_GL454418.1"/>
</dbReference>
<dbReference type="GO" id="GO:0005886">
    <property type="term" value="C:plasma membrane"/>
    <property type="evidence" value="ECO:0007669"/>
    <property type="project" value="TreeGrafter"/>
</dbReference>
<dbReference type="Gene3D" id="3.30.565.10">
    <property type="entry name" value="Histidine kinase-like ATPase, C-terminal domain"/>
    <property type="match status" value="1"/>
</dbReference>
<keyword evidence="5" id="KW-0808">Transferase</keyword>
<evidence type="ECO:0000256" key="5">
    <source>
        <dbReference type="ARBA" id="ARBA00022679"/>
    </source>
</evidence>
<evidence type="ECO:0000256" key="3">
    <source>
        <dbReference type="ARBA" id="ARBA00012438"/>
    </source>
</evidence>
<evidence type="ECO:0000256" key="1">
    <source>
        <dbReference type="ARBA" id="ARBA00000085"/>
    </source>
</evidence>
<feature type="transmembrane region" description="Helical" evidence="14">
    <location>
        <begin position="20"/>
        <end position="48"/>
    </location>
</feature>
<dbReference type="Pfam" id="PF00512">
    <property type="entry name" value="HisKA"/>
    <property type="match status" value="1"/>
</dbReference>
<keyword evidence="4" id="KW-0597">Phosphoprotein</keyword>
<dbReference type="InterPro" id="IPR050351">
    <property type="entry name" value="BphY/WalK/GraS-like"/>
</dbReference>
<dbReference type="InterPro" id="IPR004358">
    <property type="entry name" value="Sig_transdc_His_kin-like_C"/>
</dbReference>
<evidence type="ECO:0000256" key="10">
    <source>
        <dbReference type="ARBA" id="ARBA00022989"/>
    </source>
</evidence>
<feature type="transmembrane region" description="Helical" evidence="14">
    <location>
        <begin position="68"/>
        <end position="89"/>
    </location>
</feature>
<dbReference type="InterPro" id="IPR003594">
    <property type="entry name" value="HATPase_dom"/>
</dbReference>
<dbReference type="CDD" id="cd00082">
    <property type="entry name" value="HisKA"/>
    <property type="match status" value="1"/>
</dbReference>
<dbReference type="PANTHER" id="PTHR45453">
    <property type="entry name" value="PHOSPHATE REGULON SENSOR PROTEIN PHOR"/>
    <property type="match status" value="1"/>
</dbReference>
<keyword evidence="12 14" id="KW-0472">Membrane</keyword>
<name>A0A125W9B4_ENTFL</name>
<dbReference type="PROSITE" id="PS50109">
    <property type="entry name" value="HIS_KIN"/>
    <property type="match status" value="1"/>
</dbReference>
<evidence type="ECO:0000259" key="15">
    <source>
        <dbReference type="PROSITE" id="PS50109"/>
    </source>
</evidence>
<dbReference type="EMBL" id="AEBR01000012">
    <property type="protein sequence ID" value="EFM83893.1"/>
    <property type="molecule type" value="Genomic_DNA"/>
</dbReference>
<sequence length="370" mass="42557">MTEKKKTGKQQFKERMIKQLLTKFLFFSLGILALSAVLYFFSNFLFGLRRWGMEDPLYLLAKGIEENYVYLISLVILGGSVIILFRIWLQSINQLTEVLEATGKLYQNSEEPIALSANLMEFDKELNQIRQEVNLRQQQAKEAEQRKNDLIVYLAHDLKTPLTSVIGYLTLLHDELEISTQLREKYLAISLEKAEHLEELINEFFEIARFNLSNIELEPTSVRLDRMLNQVSYEFLPMLKQKQLTIETDFTEALSIHLDVDKMQRVFDNLVQNAINYSYAGTTISLSTKVDNENQRVNIYFTNHGPTVPPEKLARIFEQFFRLDTARQTNRGGAGLGLAVAKKIVELHGGVLSAESENEKTTFMISLSIL</sequence>
<feature type="domain" description="Histidine kinase" evidence="15">
    <location>
        <begin position="153"/>
        <end position="370"/>
    </location>
</feature>
<feature type="coiled-coil region" evidence="13">
    <location>
        <begin position="119"/>
        <end position="146"/>
    </location>
</feature>
<dbReference type="InterPro" id="IPR036890">
    <property type="entry name" value="HATPase_C_sf"/>
</dbReference>
<comment type="subcellular location">
    <subcellularLocation>
        <location evidence="2">Membrane</location>
    </subcellularLocation>
</comment>
<evidence type="ECO:0000256" key="2">
    <source>
        <dbReference type="ARBA" id="ARBA00004370"/>
    </source>
</evidence>
<keyword evidence="8 16" id="KW-0418">Kinase</keyword>
<keyword evidence="10 14" id="KW-1133">Transmembrane helix</keyword>
<evidence type="ECO:0000256" key="6">
    <source>
        <dbReference type="ARBA" id="ARBA00022692"/>
    </source>
</evidence>
<evidence type="ECO:0000256" key="12">
    <source>
        <dbReference type="ARBA" id="ARBA00023136"/>
    </source>
</evidence>
<keyword evidence="11" id="KW-0902">Two-component regulatory system</keyword>
<accession>A0A125W9B4</accession>
<dbReference type="SMR" id="A0A125W9B4"/>
<comment type="catalytic activity">
    <reaction evidence="1">
        <text>ATP + protein L-histidine = ADP + protein N-phospho-L-histidine.</text>
        <dbReference type="EC" id="2.7.13.3"/>
    </reaction>
</comment>
<dbReference type="SMART" id="SM00388">
    <property type="entry name" value="HisKA"/>
    <property type="match status" value="1"/>
</dbReference>
<dbReference type="SUPFAM" id="SSF55874">
    <property type="entry name" value="ATPase domain of HSP90 chaperone/DNA topoisomerase II/histidine kinase"/>
    <property type="match status" value="1"/>
</dbReference>
<evidence type="ECO:0000313" key="16">
    <source>
        <dbReference type="EMBL" id="EFM83893.1"/>
    </source>
</evidence>
<evidence type="ECO:0000256" key="14">
    <source>
        <dbReference type="SAM" id="Phobius"/>
    </source>
</evidence>
<dbReference type="EC" id="2.7.13.3" evidence="3"/>
<dbReference type="GO" id="GO:0016036">
    <property type="term" value="P:cellular response to phosphate starvation"/>
    <property type="evidence" value="ECO:0007669"/>
    <property type="project" value="TreeGrafter"/>
</dbReference>
<dbReference type="HOGENOM" id="CLU_000445_89_3_9"/>
<dbReference type="SMART" id="SM00387">
    <property type="entry name" value="HATPase_c"/>
    <property type="match status" value="1"/>
</dbReference>
<dbReference type="GO" id="GO:0004721">
    <property type="term" value="F:phosphoprotein phosphatase activity"/>
    <property type="evidence" value="ECO:0007669"/>
    <property type="project" value="TreeGrafter"/>
</dbReference>
<dbReference type="PRINTS" id="PR00344">
    <property type="entry name" value="BCTRLSENSOR"/>
</dbReference>
<dbReference type="Gene3D" id="1.10.287.130">
    <property type="match status" value="1"/>
</dbReference>
<dbReference type="AlphaFoldDB" id="A0A125W9B4"/>
<dbReference type="Proteomes" id="UP000004846">
    <property type="component" value="Unassembled WGS sequence"/>
</dbReference>
<keyword evidence="9" id="KW-0067">ATP-binding</keyword>